<reference evidence="2 3" key="1">
    <citation type="journal article" date="2020" name="Phytopathology">
        <title>Genome Sequence Resources of Colletotrichum truncatum, C. plurivorum, C. musicola, and C. sojae: Four Species Pathogenic to Soybean (Glycine max).</title>
        <authorList>
            <person name="Rogerio F."/>
            <person name="Boufleur T.R."/>
            <person name="Ciampi-Guillardi M."/>
            <person name="Sukno S.A."/>
            <person name="Thon M.R."/>
            <person name="Massola Junior N.S."/>
            <person name="Baroncelli R."/>
        </authorList>
    </citation>
    <scope>NUCLEOTIDE SEQUENCE [LARGE SCALE GENOMIC DNA]</scope>
    <source>
        <strain evidence="2 3">LFN0009</strain>
    </source>
</reference>
<dbReference type="AlphaFoldDB" id="A0A8H6J775"/>
<evidence type="ECO:0000313" key="3">
    <source>
        <dbReference type="Proteomes" id="UP000652219"/>
    </source>
</evidence>
<feature type="compositionally biased region" description="Basic and acidic residues" evidence="1">
    <location>
        <begin position="194"/>
        <end position="209"/>
    </location>
</feature>
<feature type="compositionally biased region" description="Acidic residues" evidence="1">
    <location>
        <begin position="176"/>
        <end position="187"/>
    </location>
</feature>
<keyword evidence="3" id="KW-1185">Reference proteome</keyword>
<name>A0A8H6J775_9PEZI</name>
<comment type="caution">
    <text evidence="2">The sequence shown here is derived from an EMBL/GenBank/DDBJ whole genome shotgun (WGS) entry which is preliminary data.</text>
</comment>
<sequence length="346" mass="37173">MAPQPNKTNFKSYEAQARLLRAIVAAHPEVRWNYKEIVKHYGSDMTEHALNHRFRAIKAHVKVVQDAVAQGIDCVDIPGDLPKGKEDIAKFFGESTADGIQFQFRSIKKDADSLKHTANSGGNPATALSLTGGGPSSAHSTPRKPARTPSSKTPRASGGGRSTVKKQPVIKTQPMSDEEDAEDEDVDYNALEDTPSKSRVRDRTIDGRVGKSTSSKARSSTPSRAATIAAAANIRQSAAVDLTTSDSEVETPVNTAAYEPAPVAAQPEFMQKTQQHQSFEQQHFAQLARQPASSVYVAPSDFSQASSADLFSNAVMDDHLNFSFGGSFNAGTHVENPYMGAGDGEI</sequence>
<feature type="compositionally biased region" description="Polar residues" evidence="1">
    <location>
        <begin position="116"/>
        <end position="129"/>
    </location>
</feature>
<proteinExistence type="predicted"/>
<evidence type="ECO:0000256" key="1">
    <source>
        <dbReference type="SAM" id="MobiDB-lite"/>
    </source>
</evidence>
<dbReference type="EMBL" id="WIGN01000134">
    <property type="protein sequence ID" value="KAF6807583.1"/>
    <property type="molecule type" value="Genomic_DNA"/>
</dbReference>
<evidence type="ECO:0008006" key="4">
    <source>
        <dbReference type="Google" id="ProtNLM"/>
    </source>
</evidence>
<protein>
    <recommendedName>
        <fullName evidence="4">Polarity defective-2</fullName>
    </recommendedName>
</protein>
<dbReference type="Proteomes" id="UP000652219">
    <property type="component" value="Unassembled WGS sequence"/>
</dbReference>
<organism evidence="2 3">
    <name type="scientific">Colletotrichum sojae</name>
    <dbReference type="NCBI Taxonomy" id="2175907"/>
    <lineage>
        <taxon>Eukaryota</taxon>
        <taxon>Fungi</taxon>
        <taxon>Dikarya</taxon>
        <taxon>Ascomycota</taxon>
        <taxon>Pezizomycotina</taxon>
        <taxon>Sordariomycetes</taxon>
        <taxon>Hypocreomycetidae</taxon>
        <taxon>Glomerellales</taxon>
        <taxon>Glomerellaceae</taxon>
        <taxon>Colletotrichum</taxon>
        <taxon>Colletotrichum orchidearum species complex</taxon>
    </lineage>
</organism>
<feature type="compositionally biased region" description="Low complexity" evidence="1">
    <location>
        <begin position="212"/>
        <end position="224"/>
    </location>
</feature>
<feature type="region of interest" description="Disordered" evidence="1">
    <location>
        <begin position="114"/>
        <end position="224"/>
    </location>
</feature>
<gene>
    <name evidence="2" type="ORF">CSOJ01_08098</name>
</gene>
<evidence type="ECO:0000313" key="2">
    <source>
        <dbReference type="EMBL" id="KAF6807583.1"/>
    </source>
</evidence>
<accession>A0A8H6J775</accession>